<dbReference type="STRING" id="1838286.Verru16b_00943"/>
<dbReference type="Proteomes" id="UP000095228">
    <property type="component" value="Chromosome"/>
</dbReference>
<proteinExistence type="predicted"/>
<dbReference type="OrthoDB" id="192017at2"/>
<dbReference type="Pfam" id="PF13376">
    <property type="entry name" value="OmdA"/>
    <property type="match status" value="1"/>
</dbReference>
<accession>A0A1D8ASL2</accession>
<evidence type="ECO:0008006" key="3">
    <source>
        <dbReference type="Google" id="ProtNLM"/>
    </source>
</evidence>
<keyword evidence="2" id="KW-1185">Reference proteome</keyword>
<dbReference type="KEGG" id="obg:Verru16b_00943"/>
<dbReference type="EMBL" id="CP016094">
    <property type="protein sequence ID" value="AOS43885.1"/>
    <property type="molecule type" value="Genomic_DNA"/>
</dbReference>
<evidence type="ECO:0000313" key="2">
    <source>
        <dbReference type="Proteomes" id="UP000095228"/>
    </source>
</evidence>
<reference evidence="1 2" key="1">
    <citation type="submission" date="2016-06" db="EMBL/GenBank/DDBJ databases">
        <title>Three novel species with peptidoglycan cell walls form the new genus Lacunisphaera gen. nov. in the family Opitutaceae of the verrucomicrobial subdivision 4.</title>
        <authorList>
            <person name="Rast P."/>
            <person name="Gloeckner I."/>
            <person name="Jogler M."/>
            <person name="Boedeker C."/>
            <person name="Jeske O."/>
            <person name="Wiegand S."/>
            <person name="Reinhardt R."/>
            <person name="Schumann P."/>
            <person name="Rohde M."/>
            <person name="Spring S."/>
            <person name="Gloeckner F.O."/>
            <person name="Jogler C."/>
        </authorList>
    </citation>
    <scope>NUCLEOTIDE SEQUENCE [LARGE SCALE GENOMIC DNA]</scope>
    <source>
        <strain evidence="1 2">IG16b</strain>
    </source>
</reference>
<dbReference type="AlphaFoldDB" id="A0A1D8ASL2"/>
<gene>
    <name evidence="1" type="ORF">Verru16b_00943</name>
</gene>
<organism evidence="1 2">
    <name type="scientific">Lacunisphaera limnophila</name>
    <dbReference type="NCBI Taxonomy" id="1838286"/>
    <lineage>
        <taxon>Bacteria</taxon>
        <taxon>Pseudomonadati</taxon>
        <taxon>Verrucomicrobiota</taxon>
        <taxon>Opitutia</taxon>
        <taxon>Opitutales</taxon>
        <taxon>Opitutaceae</taxon>
        <taxon>Lacunisphaera</taxon>
    </lineage>
</organism>
<protein>
    <recommendedName>
        <fullName evidence="3">Bacteriocin-protection, YdeI or OmpD-Associated</fullName>
    </recommendedName>
</protein>
<dbReference type="RefSeq" id="WP_069961200.1">
    <property type="nucleotide sequence ID" value="NZ_CP016094.1"/>
</dbReference>
<sequence length="162" mass="18256">MSPAPFRAKLYKVALIHWVDLPKRDIDALALPRADIKGGGLGLNALLRFNDDLDRVTLLPCKRGRYKLAFKAELLRAAEVHAGDTIDFTLAPDTASREPDLPGELARAFQNRPELRVRWLAHSVAIRRQVVRYITDARTAETQAKRCWIFIERLAETGKLSG</sequence>
<evidence type="ECO:0000313" key="1">
    <source>
        <dbReference type="EMBL" id="AOS43885.1"/>
    </source>
</evidence>
<name>A0A1D8ASL2_9BACT</name>